<dbReference type="STRING" id="1178825.SAMN05216261_0618"/>
<gene>
    <name evidence="2" type="ORF">SAMN05216261_0618</name>
</gene>
<dbReference type="RefSeq" id="WP_019386053.1">
    <property type="nucleotide sequence ID" value="NZ_ALIH01000001.1"/>
</dbReference>
<organism evidence="2 3">
    <name type="scientific">Algibacter luteus</name>
    <dbReference type="NCBI Taxonomy" id="1178825"/>
    <lineage>
        <taxon>Bacteria</taxon>
        <taxon>Pseudomonadati</taxon>
        <taxon>Bacteroidota</taxon>
        <taxon>Flavobacteriia</taxon>
        <taxon>Flavobacteriales</taxon>
        <taxon>Flavobacteriaceae</taxon>
        <taxon>Algibacter</taxon>
    </lineage>
</organism>
<feature type="compositionally biased region" description="Basic and acidic residues" evidence="1">
    <location>
        <begin position="73"/>
        <end position="96"/>
    </location>
</feature>
<dbReference type="AlphaFoldDB" id="A0A1M6ATP8"/>
<proteinExistence type="predicted"/>
<evidence type="ECO:0000256" key="1">
    <source>
        <dbReference type="SAM" id="MobiDB-lite"/>
    </source>
</evidence>
<keyword evidence="3" id="KW-1185">Reference proteome</keyword>
<reference evidence="2 3" key="1">
    <citation type="submission" date="2016-11" db="EMBL/GenBank/DDBJ databases">
        <authorList>
            <person name="Jaros S."/>
            <person name="Januszkiewicz K."/>
            <person name="Wedrychowicz H."/>
        </authorList>
    </citation>
    <scope>NUCLEOTIDE SEQUENCE [LARGE SCALE GENOMIC DNA]</scope>
    <source>
        <strain evidence="2 3">CGMCC 1.12213</strain>
    </source>
</reference>
<evidence type="ECO:0000313" key="2">
    <source>
        <dbReference type="EMBL" id="SHI39904.1"/>
    </source>
</evidence>
<feature type="region of interest" description="Disordered" evidence="1">
    <location>
        <begin position="73"/>
        <end position="126"/>
    </location>
</feature>
<dbReference type="Proteomes" id="UP000184396">
    <property type="component" value="Unassembled WGS sequence"/>
</dbReference>
<dbReference type="OrthoDB" id="1450963at2"/>
<name>A0A1M6ATP8_9FLAO</name>
<sequence>MRLLWIVLFLGFGFVLNAQEISFKGATYEVKKGKIFNNGVDVTETLTAEDQEKIKLAVNEKMADIEEAEKAEKRLEKAEKEQKKAEKEQKRAEKEQKRAKKQQKKAEKELKRQQKAQSNYDKSIKKHKVAVKKYEQLKKKGKLSPIDEEKWLDKISKYQEASEKAKKDLR</sequence>
<dbReference type="EMBL" id="FQYK01000001">
    <property type="protein sequence ID" value="SHI39904.1"/>
    <property type="molecule type" value="Genomic_DNA"/>
</dbReference>
<protein>
    <submittedName>
        <fullName evidence="2">Uncharacterized protein</fullName>
    </submittedName>
</protein>
<accession>A0A1M6ATP8</accession>
<dbReference type="eggNOG" id="ENOG50335BU">
    <property type="taxonomic scope" value="Bacteria"/>
</dbReference>
<evidence type="ECO:0000313" key="3">
    <source>
        <dbReference type="Proteomes" id="UP000184396"/>
    </source>
</evidence>